<dbReference type="SMART" id="SM01182">
    <property type="entry name" value="EF-1_beta_acid"/>
    <property type="match status" value="6"/>
</dbReference>
<feature type="domain" description="Elongation factor 1 beta central acidic region eukaryote" evidence="1">
    <location>
        <begin position="62"/>
        <end position="89"/>
    </location>
</feature>
<accession>A0A232FMC1</accession>
<evidence type="ECO:0000313" key="3">
    <source>
        <dbReference type="Proteomes" id="UP000215335"/>
    </source>
</evidence>
<sequence length="269" mass="32381">MESDGGSMRCVPDDVDQVKGKKIQRQFAIKYFGEDSEDDSQYLLQRKKIQQKKRMLKKFKNYFGEDSEDDTQYLQQCQTKKQKKRMLKKFREYFGEDSEEDTKYLQIDVPRIKQRKKKKKQQVSLKIQSRHRLILNKPVKASSICTDKYFGEDSEDDSPYLLQRQKNKQKKRMLKKFREYFGEDSEDDSPYCRQRQKKKQKKRMLKKFGEYFGEDSEEDTKYLQIDVPRIKQRKKKKQQVSLKIQSRQRLILNKPVKASSICTDVKTKS</sequence>
<dbReference type="InterPro" id="IPR018940">
    <property type="entry name" value="EF-1_beta_acid_region_euk"/>
</dbReference>
<reference evidence="2 3" key="1">
    <citation type="journal article" date="2017" name="Curr. Biol.">
        <title>The Evolution of Venom by Co-option of Single-Copy Genes.</title>
        <authorList>
            <person name="Martinson E.O."/>
            <person name="Mrinalini"/>
            <person name="Kelkar Y.D."/>
            <person name="Chang C.H."/>
            <person name="Werren J.H."/>
        </authorList>
    </citation>
    <scope>NUCLEOTIDE SEQUENCE [LARGE SCALE GENOMIC DNA]</scope>
    <source>
        <strain evidence="2 3">Alberta</strain>
        <tissue evidence="2">Whole body</tissue>
    </source>
</reference>
<gene>
    <name evidence="2" type="ORF">TSAR_009463</name>
</gene>
<evidence type="ECO:0000313" key="2">
    <source>
        <dbReference type="EMBL" id="OXU31795.1"/>
    </source>
</evidence>
<dbReference type="Proteomes" id="UP000215335">
    <property type="component" value="Unassembled WGS sequence"/>
</dbReference>
<feature type="domain" description="Elongation factor 1 beta central acidic region eukaryote" evidence="1">
    <location>
        <begin position="31"/>
        <end position="58"/>
    </location>
</feature>
<evidence type="ECO:0000259" key="1">
    <source>
        <dbReference type="SMART" id="SM01182"/>
    </source>
</evidence>
<feature type="domain" description="Elongation factor 1 beta central acidic region eukaryote" evidence="1">
    <location>
        <begin position="149"/>
        <end position="176"/>
    </location>
</feature>
<feature type="domain" description="Elongation factor 1 beta central acidic region eukaryote" evidence="1">
    <location>
        <begin position="211"/>
        <end position="237"/>
    </location>
</feature>
<comment type="caution">
    <text evidence="2">The sequence shown here is derived from an EMBL/GenBank/DDBJ whole genome shotgun (WGS) entry which is preliminary data.</text>
</comment>
<dbReference type="AlphaFoldDB" id="A0A232FMC1"/>
<organism evidence="2 3">
    <name type="scientific">Trichomalopsis sarcophagae</name>
    <dbReference type="NCBI Taxonomy" id="543379"/>
    <lineage>
        <taxon>Eukaryota</taxon>
        <taxon>Metazoa</taxon>
        <taxon>Ecdysozoa</taxon>
        <taxon>Arthropoda</taxon>
        <taxon>Hexapoda</taxon>
        <taxon>Insecta</taxon>
        <taxon>Pterygota</taxon>
        <taxon>Neoptera</taxon>
        <taxon>Endopterygota</taxon>
        <taxon>Hymenoptera</taxon>
        <taxon>Apocrita</taxon>
        <taxon>Proctotrupomorpha</taxon>
        <taxon>Chalcidoidea</taxon>
        <taxon>Pteromalidae</taxon>
        <taxon>Pteromalinae</taxon>
        <taxon>Trichomalopsis</taxon>
    </lineage>
</organism>
<name>A0A232FMC1_9HYME</name>
<feature type="domain" description="Elongation factor 1 beta central acidic region eukaryote" evidence="1">
    <location>
        <begin position="180"/>
        <end position="207"/>
    </location>
</feature>
<dbReference type="EMBL" id="NNAY01000030">
    <property type="protein sequence ID" value="OXU31795.1"/>
    <property type="molecule type" value="Genomic_DNA"/>
</dbReference>
<protein>
    <recommendedName>
        <fullName evidence="1">Elongation factor 1 beta central acidic region eukaryote domain-containing protein</fullName>
    </recommendedName>
</protein>
<proteinExistence type="predicted"/>
<keyword evidence="3" id="KW-1185">Reference proteome</keyword>
<feature type="domain" description="Elongation factor 1 beta central acidic region eukaryote" evidence="1">
    <location>
        <begin position="93"/>
        <end position="119"/>
    </location>
</feature>